<evidence type="ECO:0000313" key="6">
    <source>
        <dbReference type="Proteomes" id="UP000199161"/>
    </source>
</evidence>
<dbReference type="PANTHER" id="PTHR40137:SF2">
    <property type="entry name" value="PROTEIN GVPK 1"/>
    <property type="match status" value="1"/>
</dbReference>
<sequence length="121" mass="13039">MPTIDVGDGEDARQGLVTLVVTVVELLIEALEREAVRRMESGDLSDEEIERLGSQLARIEAEIEQLKRDEGIEGGVEDLRADLDGLVDDAIQQLRGPGSSATHSDARPHGPGYSVFGGDEE</sequence>
<reference evidence="6" key="1">
    <citation type="submission" date="2016-10" db="EMBL/GenBank/DDBJ databases">
        <authorList>
            <person name="Varghese N."/>
            <person name="Submissions S."/>
        </authorList>
    </citation>
    <scope>NUCLEOTIDE SEQUENCE [LARGE SCALE GENOMIC DNA]</scope>
    <source>
        <strain evidence="6">DSM 13078</strain>
    </source>
</reference>
<keyword evidence="6" id="KW-1185">Reference proteome</keyword>
<dbReference type="GO" id="GO:0031411">
    <property type="term" value="C:gas vesicle"/>
    <property type="evidence" value="ECO:0007669"/>
    <property type="project" value="UniProtKB-SubCell"/>
</dbReference>
<comment type="subcellular location">
    <subcellularLocation>
        <location evidence="2">Gas vesicle</location>
    </subcellularLocation>
</comment>
<dbReference type="GO" id="GO:0031412">
    <property type="term" value="P:gas vesicle organization"/>
    <property type="evidence" value="ECO:0007669"/>
    <property type="project" value="InterPro"/>
</dbReference>
<feature type="region of interest" description="Disordered" evidence="4">
    <location>
        <begin position="94"/>
        <end position="121"/>
    </location>
</feature>
<dbReference type="PANTHER" id="PTHR40137">
    <property type="entry name" value="PROTEIN GVPK 1"/>
    <property type="match status" value="1"/>
</dbReference>
<protein>
    <submittedName>
        <fullName evidence="5">Gas vesicle protein K</fullName>
    </submittedName>
</protein>
<evidence type="ECO:0000256" key="3">
    <source>
        <dbReference type="ARBA" id="ARBA00035659"/>
    </source>
</evidence>
<dbReference type="AlphaFoldDB" id="A0A1I1JQT6"/>
<evidence type="ECO:0000256" key="2">
    <source>
        <dbReference type="ARBA" id="ARBA00035108"/>
    </source>
</evidence>
<dbReference type="Proteomes" id="UP000199161">
    <property type="component" value="Unassembled WGS sequence"/>
</dbReference>
<dbReference type="Pfam" id="PF05121">
    <property type="entry name" value="GvpK"/>
    <property type="match status" value="1"/>
</dbReference>
<evidence type="ECO:0000256" key="1">
    <source>
        <dbReference type="ARBA" id="ARBA00022987"/>
    </source>
</evidence>
<name>A0A1I1JQT6_NATHA</name>
<gene>
    <name evidence="5" type="ORF">SAMN05444422_10955</name>
</gene>
<proteinExistence type="inferred from homology"/>
<keyword evidence="1" id="KW-0304">Gas vesicle</keyword>
<organism evidence="5 6">
    <name type="scientific">Natronobacterium haloterrestre</name>
    <name type="common">Halobiforma haloterrestris</name>
    <dbReference type="NCBI Taxonomy" id="148448"/>
    <lineage>
        <taxon>Archaea</taxon>
        <taxon>Methanobacteriati</taxon>
        <taxon>Methanobacteriota</taxon>
        <taxon>Stenosarchaea group</taxon>
        <taxon>Halobacteria</taxon>
        <taxon>Halobacteriales</taxon>
        <taxon>Natrialbaceae</taxon>
        <taxon>Natronobacterium</taxon>
    </lineage>
</organism>
<accession>A0A1I1JQT6</accession>
<evidence type="ECO:0000313" key="5">
    <source>
        <dbReference type="EMBL" id="SFC48898.1"/>
    </source>
</evidence>
<dbReference type="RefSeq" id="WP_089789133.1">
    <property type="nucleotide sequence ID" value="NZ_FOKW01000009.1"/>
</dbReference>
<comment type="similarity">
    <text evidence="3">Belongs to the gas vesicle GvpK family.</text>
</comment>
<dbReference type="InterPro" id="IPR007805">
    <property type="entry name" value="GvpK"/>
</dbReference>
<dbReference type="EMBL" id="FOKW01000009">
    <property type="protein sequence ID" value="SFC48898.1"/>
    <property type="molecule type" value="Genomic_DNA"/>
</dbReference>
<evidence type="ECO:0000256" key="4">
    <source>
        <dbReference type="SAM" id="MobiDB-lite"/>
    </source>
</evidence>
<dbReference type="OrthoDB" id="306492at2157"/>